<evidence type="ECO:0000256" key="4">
    <source>
        <dbReference type="PROSITE-ProRule" id="PRU01343"/>
    </source>
</evidence>
<name>A0A8X7VKB6_BRACI</name>
<dbReference type="InterPro" id="IPR010666">
    <property type="entry name" value="Znf_GRF"/>
</dbReference>
<feature type="compositionally biased region" description="Polar residues" evidence="5">
    <location>
        <begin position="145"/>
        <end position="160"/>
    </location>
</feature>
<feature type="compositionally biased region" description="Polar residues" evidence="5">
    <location>
        <begin position="250"/>
        <end position="263"/>
    </location>
</feature>
<evidence type="ECO:0000313" key="8">
    <source>
        <dbReference type="Proteomes" id="UP000886595"/>
    </source>
</evidence>
<feature type="region of interest" description="Disordered" evidence="5">
    <location>
        <begin position="308"/>
        <end position="327"/>
    </location>
</feature>
<keyword evidence="8" id="KW-1185">Reference proteome</keyword>
<dbReference type="AlphaFoldDB" id="A0A8X7VKB6"/>
<evidence type="ECO:0000256" key="5">
    <source>
        <dbReference type="SAM" id="MobiDB-lite"/>
    </source>
</evidence>
<feature type="region of interest" description="Disordered" evidence="5">
    <location>
        <begin position="111"/>
        <end position="169"/>
    </location>
</feature>
<sequence>MLLIGETFKVEDFPGGERLFKPRLEIRDDGPLPKDEKYCPSLVHQRNLRPRKPVPVDIEEISSSGDSKAADPPCPGRCTQEDLKRWMLVQFEKMENQFDELRTIICRSLDPGGKPEGKKIKKGTTRKKLGSAERETGDQNECDNGLTTRPFQKTSAQIPSTLDFEGGSPVAWEKTNRHRYRSVGSVCSFNPSWNGTPPPSKAKETSQSNGGEVAQQQEKESVTTRTPPPDSSAPNSGKAGQRPEDESVNDRTTTTVENPTAQQQEEECGNGGTAPPVEKVAAQETGTEEYGQHNQDALEHFSEQVRTEKELTQSVGHDSVQTSNLEVPKSAEKVEKVHFPIVDVSGHAPPIAEEINSEFAAMEEEERYDSCRDDMSTDTQIQENRVLIGFISFEKGERKREREMDFRGRGSYKGKGKRKETESNVLCHCGVPVKNAKAWTDKNPGRRFYGCERWKTPLDCEFFQWIDEGEPFGWQKQALIEARNEIWQKDKTIMELKKIISKLQSDWVKNAEFEEDIINGFLKL</sequence>
<keyword evidence="2 4" id="KW-0863">Zinc-finger</keyword>
<protein>
    <recommendedName>
        <fullName evidence="6">GRF-type domain-containing protein</fullName>
    </recommendedName>
</protein>
<reference evidence="7 8" key="1">
    <citation type="submission" date="2020-02" db="EMBL/GenBank/DDBJ databases">
        <authorList>
            <person name="Ma Q."/>
            <person name="Huang Y."/>
            <person name="Song X."/>
            <person name="Pei D."/>
        </authorList>
    </citation>
    <scope>NUCLEOTIDE SEQUENCE [LARGE SCALE GENOMIC DNA]</scope>
    <source>
        <strain evidence="7">Sxm20200214</strain>
        <tissue evidence="7">Leaf</tissue>
    </source>
</reference>
<evidence type="ECO:0000256" key="3">
    <source>
        <dbReference type="ARBA" id="ARBA00022833"/>
    </source>
</evidence>
<dbReference type="PROSITE" id="PS51999">
    <property type="entry name" value="ZF_GRF"/>
    <property type="match status" value="1"/>
</dbReference>
<dbReference type="Pfam" id="PF06839">
    <property type="entry name" value="Zn_ribbon_GRF"/>
    <property type="match status" value="1"/>
</dbReference>
<dbReference type="EMBL" id="JAAMPC010000005">
    <property type="protein sequence ID" value="KAG2312950.1"/>
    <property type="molecule type" value="Genomic_DNA"/>
</dbReference>
<feature type="region of interest" description="Disordered" evidence="5">
    <location>
        <begin position="187"/>
        <end position="277"/>
    </location>
</feature>
<feature type="domain" description="GRF-type" evidence="6">
    <location>
        <begin position="427"/>
        <end position="469"/>
    </location>
</feature>
<evidence type="ECO:0000256" key="2">
    <source>
        <dbReference type="ARBA" id="ARBA00022771"/>
    </source>
</evidence>
<gene>
    <name evidence="7" type="ORF">Bca52824_024507</name>
</gene>
<organism evidence="7 8">
    <name type="scientific">Brassica carinata</name>
    <name type="common">Ethiopian mustard</name>
    <name type="synonym">Abyssinian cabbage</name>
    <dbReference type="NCBI Taxonomy" id="52824"/>
    <lineage>
        <taxon>Eukaryota</taxon>
        <taxon>Viridiplantae</taxon>
        <taxon>Streptophyta</taxon>
        <taxon>Embryophyta</taxon>
        <taxon>Tracheophyta</taxon>
        <taxon>Spermatophyta</taxon>
        <taxon>Magnoliopsida</taxon>
        <taxon>eudicotyledons</taxon>
        <taxon>Gunneridae</taxon>
        <taxon>Pentapetalae</taxon>
        <taxon>rosids</taxon>
        <taxon>malvids</taxon>
        <taxon>Brassicales</taxon>
        <taxon>Brassicaceae</taxon>
        <taxon>Brassiceae</taxon>
        <taxon>Brassica</taxon>
    </lineage>
</organism>
<evidence type="ECO:0000259" key="6">
    <source>
        <dbReference type="PROSITE" id="PS51999"/>
    </source>
</evidence>
<dbReference type="PANTHER" id="PTHR33248">
    <property type="entry name" value="ZINC ION-BINDING PROTEIN"/>
    <property type="match status" value="1"/>
</dbReference>
<evidence type="ECO:0000313" key="7">
    <source>
        <dbReference type="EMBL" id="KAG2312950.1"/>
    </source>
</evidence>
<keyword evidence="3" id="KW-0862">Zinc</keyword>
<feature type="compositionally biased region" description="Basic residues" evidence="5">
    <location>
        <begin position="119"/>
        <end position="129"/>
    </location>
</feature>
<dbReference type="GO" id="GO:0008270">
    <property type="term" value="F:zinc ion binding"/>
    <property type="evidence" value="ECO:0007669"/>
    <property type="project" value="UniProtKB-KW"/>
</dbReference>
<feature type="compositionally biased region" description="Polar residues" evidence="5">
    <location>
        <begin position="205"/>
        <end position="216"/>
    </location>
</feature>
<evidence type="ECO:0000256" key="1">
    <source>
        <dbReference type="ARBA" id="ARBA00022723"/>
    </source>
</evidence>
<accession>A0A8X7VKB6</accession>
<proteinExistence type="predicted"/>
<feature type="compositionally biased region" description="Polar residues" evidence="5">
    <location>
        <begin position="312"/>
        <end position="325"/>
    </location>
</feature>
<dbReference type="Proteomes" id="UP000886595">
    <property type="component" value="Unassembled WGS sequence"/>
</dbReference>
<dbReference type="OrthoDB" id="1110941at2759"/>
<comment type="caution">
    <text evidence="7">The sequence shown here is derived from an EMBL/GenBank/DDBJ whole genome shotgun (WGS) entry which is preliminary data.</text>
</comment>
<keyword evidence="1" id="KW-0479">Metal-binding</keyword>